<dbReference type="EMBL" id="AEKL01000087">
    <property type="protein sequence ID" value="EFQ52174.1"/>
    <property type="molecule type" value="Genomic_DNA"/>
</dbReference>
<dbReference type="InterPro" id="IPR010090">
    <property type="entry name" value="Phage_tape_meas"/>
</dbReference>
<keyword evidence="2" id="KW-1133">Transmembrane helix</keyword>
<keyword evidence="2" id="KW-0812">Transmembrane</keyword>
<dbReference type="RefSeq" id="WP_003714697.1">
    <property type="nucleotide sequence ID" value="NZ_AEKL01000087.1"/>
</dbReference>
<comment type="caution">
    <text evidence="4">The sequence shown here is derived from an EMBL/GenBank/DDBJ whole genome shotgun (WGS) entry which is preliminary data.</text>
</comment>
<feature type="transmembrane region" description="Helical" evidence="2">
    <location>
        <begin position="616"/>
        <end position="644"/>
    </location>
</feature>
<dbReference type="eggNOG" id="COG5283">
    <property type="taxonomic scope" value="Bacteria"/>
</dbReference>
<protein>
    <submittedName>
        <fullName evidence="4">Phage tail tape measure protein, TP901 family</fullName>
    </submittedName>
</protein>
<dbReference type="NCBIfam" id="TIGR01760">
    <property type="entry name" value="tape_meas_TP901"/>
    <property type="match status" value="1"/>
</dbReference>
<feature type="domain" description="Phage tail tape measure protein" evidence="3">
    <location>
        <begin position="91"/>
        <end position="288"/>
    </location>
</feature>
<feature type="transmembrane region" description="Helical" evidence="2">
    <location>
        <begin position="702"/>
        <end position="721"/>
    </location>
</feature>
<gene>
    <name evidence="4" type="ORF">HMPREF9265_0935</name>
</gene>
<feature type="transmembrane region" description="Helical" evidence="2">
    <location>
        <begin position="587"/>
        <end position="610"/>
    </location>
</feature>
<feature type="transmembrane region" description="Helical" evidence="2">
    <location>
        <begin position="676"/>
        <end position="696"/>
    </location>
</feature>
<evidence type="ECO:0000256" key="1">
    <source>
        <dbReference type="ARBA" id="ARBA00022612"/>
    </source>
</evidence>
<keyword evidence="1" id="KW-1188">Viral release from host cell</keyword>
<dbReference type="InterPro" id="IPR016024">
    <property type="entry name" value="ARM-type_fold"/>
</dbReference>
<keyword evidence="2" id="KW-0472">Membrane</keyword>
<evidence type="ECO:0000259" key="3">
    <source>
        <dbReference type="Pfam" id="PF10145"/>
    </source>
</evidence>
<feature type="transmembrane region" description="Helical" evidence="2">
    <location>
        <begin position="522"/>
        <end position="542"/>
    </location>
</feature>
<dbReference type="Pfam" id="PF10145">
    <property type="entry name" value="PhageMin_Tail"/>
    <property type="match status" value="1"/>
</dbReference>
<sequence length="1061" mass="108580">MGDSYAIRAILSAVDNLSPVLQKVEGSVQQFGSRVEANYGAVGKAMVGVGAATTAMGMTSLKSFGQFQQSLNTAAVVAGGTAKDIDGLANVANKMGADLPISAQDASDAMVEMARNGASVGQIKEQFPAIAQAATAAGSNLQATAGVVQQAMNIWGDSLKSPSQAAEILVQTANMSNASIEDMQQALATIGGTAKLACMSLADISEAIGFLTNKGFSAAQASDDLNHAILQMMAPSKVAQGTMNDLGLSFVDASGKMKPFPQILQEVADSMDGLSKSEQTAALKSMFGTAGMQAIAPLLDAVKNKTNDSANSWDAWSNKVDNAAGTSKRAEKSLKDQAAEMQKNVGSSLEQLGGNWEQLRNVSMNSAKKVNGGMIKIANEGLVWAGTSKNWFAQVIRGFIGLAPVIGPATTAIGGFLTGATKIFTVTKQAAHGLYAMAKGAVNLVAKLLPIGGRGKTAGAGLEETAKSSRNAGKSAGESSGSIMQLGLAILEIGAGVGLATAGMAALVLATSQLAKQGLAGVGTLLAVTVALSALIGVMALAGKLVGAMGPSALMAYAGMALLVASFSLLVAAVTQFASTGKAGIEALVAITGAVVAMVAAFALAGPVLTASAVGLIAFGAAILMVSAGIALINVSLAALITAFNQLGGSISSIVPTFTALGKGMASMITSFVKQIMTSIPLIASAVANLLTQLVVQVSQHITTIANAVMQMFVQILAVIAQNMPVIMQQGMLIIQGFLQGILQGIPMIVTYVGQIIVAFLNALTAQLPSIIQAGVSLIVAFIEGIAQGLPQVISAALDLLQAFVDGIGQNMSRVIDIAMDAVMQFVYGVGYALGSIIASGGKLIQMFIKGIMNGLSGSRNAGKSNADSAKNGISSVSLISAGADLIKGLINGMGQMAHEAYNFAASIANNIKNKIQSALKIHSPSRVMRDEVGVYIPAGIAVGMLRNVDAVTAAAETLANAAVVSVPPIQTDQFTSSVNAIQNRMQNMSSSVDGTLTADNAGMTNLSSQLWRSRMEELVGVAVDKLDNVDQHPMIGLDTANRLNDYNNKINAQNLIMWKE</sequence>
<feature type="transmembrane region" description="Helical" evidence="2">
    <location>
        <begin position="554"/>
        <end position="575"/>
    </location>
</feature>
<dbReference type="eggNOG" id="COG5412">
    <property type="taxonomic scope" value="Bacteria"/>
</dbReference>
<name>E3CAR5_9LACO</name>
<feature type="transmembrane region" description="Helical" evidence="2">
    <location>
        <begin position="486"/>
        <end position="510"/>
    </location>
</feature>
<evidence type="ECO:0000313" key="4">
    <source>
        <dbReference type="EMBL" id="EFQ52174.1"/>
    </source>
</evidence>
<feature type="transmembrane region" description="Helical" evidence="2">
    <location>
        <begin position="742"/>
        <end position="764"/>
    </location>
</feature>
<organism evidence="4 5">
    <name type="scientific">Limosilactobacillus oris PB013-T2-3</name>
    <dbReference type="NCBI Taxonomy" id="908339"/>
    <lineage>
        <taxon>Bacteria</taxon>
        <taxon>Bacillati</taxon>
        <taxon>Bacillota</taxon>
        <taxon>Bacilli</taxon>
        <taxon>Lactobacillales</taxon>
        <taxon>Lactobacillaceae</taxon>
        <taxon>Limosilactobacillus</taxon>
    </lineage>
</organism>
<dbReference type="Proteomes" id="UP000003070">
    <property type="component" value="Unassembled WGS sequence"/>
</dbReference>
<accession>E3CAR5</accession>
<proteinExistence type="predicted"/>
<evidence type="ECO:0000313" key="5">
    <source>
        <dbReference type="Proteomes" id="UP000003070"/>
    </source>
</evidence>
<dbReference type="OrthoDB" id="28713at2"/>
<dbReference type="PANTHER" id="PTHR37813:SF1">
    <property type="entry name" value="FELS-2 PROPHAGE PROTEIN"/>
    <property type="match status" value="1"/>
</dbReference>
<dbReference type="PANTHER" id="PTHR37813">
    <property type="entry name" value="FELS-2 PROPHAGE PROTEIN"/>
    <property type="match status" value="1"/>
</dbReference>
<dbReference type="SUPFAM" id="SSF48371">
    <property type="entry name" value="ARM repeat"/>
    <property type="match status" value="1"/>
</dbReference>
<dbReference type="AlphaFoldDB" id="E3CAR5"/>
<evidence type="ECO:0000256" key="2">
    <source>
        <dbReference type="SAM" id="Phobius"/>
    </source>
</evidence>
<reference evidence="4 5" key="1">
    <citation type="submission" date="2010-10" db="EMBL/GenBank/DDBJ databases">
        <authorList>
            <person name="Durkin A.S."/>
            <person name="Madupu R."/>
            <person name="Torralba M."/>
            <person name="Gillis M."/>
            <person name="Methe B."/>
            <person name="Sutton G."/>
            <person name="Nelson K.E."/>
        </authorList>
    </citation>
    <scope>NUCLEOTIDE SEQUENCE [LARGE SCALE GENOMIC DNA]</scope>
    <source>
        <strain evidence="4 5">PB013-T2-3</strain>
    </source>
</reference>